<sequence length="301" mass="31908">MSTSALERARDFLLLNARLLERRLAELWLGEPAPAAAHAVLAALAAYRNPDGGLGHALEPDARAPESQPLAVDFALRVVEQVLDSPAGDDPGVRAEITAFAASLVPYLESVAAPSGGLPIVLPSVARYPRARHWGDGVFPPGLNPTAGIVTCLRRAGVRADWLDAADVFCRERVDALTDLDGHAAHNALHYLGHAPDRPWALAHRDAIAARLGELPYFHLYPGEGYGLTYGLTPLDIAPLPQDPLRELIPAGAVAAHLAELAAGQQTDGGWALSWEPPGPAAELEWRGVVTLQAARVLAAN</sequence>
<gene>
    <name evidence="1" type="ORF">JHE00_29715</name>
</gene>
<keyword evidence="2" id="KW-1185">Reference proteome</keyword>
<accession>A0A934QUK5</accession>
<organism evidence="1 2">
    <name type="scientific">Prauserella cavernicola</name>
    <dbReference type="NCBI Taxonomy" id="2800127"/>
    <lineage>
        <taxon>Bacteria</taxon>
        <taxon>Bacillati</taxon>
        <taxon>Actinomycetota</taxon>
        <taxon>Actinomycetes</taxon>
        <taxon>Pseudonocardiales</taxon>
        <taxon>Pseudonocardiaceae</taxon>
        <taxon>Prauserella</taxon>
    </lineage>
</organism>
<name>A0A934QUK5_9PSEU</name>
<dbReference type="EMBL" id="JAENJH010000010">
    <property type="protein sequence ID" value="MBK1788527.1"/>
    <property type="molecule type" value="Genomic_DNA"/>
</dbReference>
<comment type="caution">
    <text evidence="1">The sequence shown here is derived from an EMBL/GenBank/DDBJ whole genome shotgun (WGS) entry which is preliminary data.</text>
</comment>
<dbReference type="RefSeq" id="WP_200324498.1">
    <property type="nucleotide sequence ID" value="NZ_JAENJH010000010.1"/>
</dbReference>
<dbReference type="Proteomes" id="UP000635245">
    <property type="component" value="Unassembled WGS sequence"/>
</dbReference>
<evidence type="ECO:0000313" key="2">
    <source>
        <dbReference type="Proteomes" id="UP000635245"/>
    </source>
</evidence>
<proteinExistence type="predicted"/>
<reference evidence="1" key="1">
    <citation type="submission" date="2020-12" db="EMBL/GenBank/DDBJ databases">
        <title>Prauserella sp. ASG 168, a novel actinomycete isolated from cave rock.</title>
        <authorList>
            <person name="Suriyachadkun C."/>
        </authorList>
    </citation>
    <scope>NUCLEOTIDE SEQUENCE</scope>
    <source>
        <strain evidence="1">ASG 168</strain>
    </source>
</reference>
<evidence type="ECO:0000313" key="1">
    <source>
        <dbReference type="EMBL" id="MBK1788527.1"/>
    </source>
</evidence>
<dbReference type="AlphaFoldDB" id="A0A934QUK5"/>
<protein>
    <submittedName>
        <fullName evidence="1">Uncharacterized protein</fullName>
    </submittedName>
</protein>